<dbReference type="EMBL" id="UINC01104938">
    <property type="protein sequence ID" value="SVC68476.1"/>
    <property type="molecule type" value="Genomic_DNA"/>
</dbReference>
<sequence>MSKKGFFITGTDTGVGKTFFSSILMKKYNFDYWKPIQTGKFIENDTFYIKQNIGIEKNRFHKPIYSFKKPLSPHLASNYEKISINMKKIKKPNSDRPLIIEGAGGILVPLNKKNLLIDLIKKFKFPVIVVSKSILGTINHTLMTLEI</sequence>
<dbReference type="GO" id="GO:0005829">
    <property type="term" value="C:cytosol"/>
    <property type="evidence" value="ECO:0007669"/>
    <property type="project" value="TreeGrafter"/>
</dbReference>
<evidence type="ECO:0000313" key="1">
    <source>
        <dbReference type="EMBL" id="SVC68476.1"/>
    </source>
</evidence>
<dbReference type="GO" id="GO:0004141">
    <property type="term" value="F:dethiobiotin synthase activity"/>
    <property type="evidence" value="ECO:0007669"/>
    <property type="project" value="InterPro"/>
</dbReference>
<dbReference type="GO" id="GO:0000287">
    <property type="term" value="F:magnesium ion binding"/>
    <property type="evidence" value="ECO:0007669"/>
    <property type="project" value="InterPro"/>
</dbReference>
<dbReference type="CDD" id="cd03109">
    <property type="entry name" value="DTBS"/>
    <property type="match status" value="1"/>
</dbReference>
<dbReference type="SUPFAM" id="SSF52540">
    <property type="entry name" value="P-loop containing nucleoside triphosphate hydrolases"/>
    <property type="match status" value="1"/>
</dbReference>
<dbReference type="Pfam" id="PF13500">
    <property type="entry name" value="AAA_26"/>
    <property type="match status" value="1"/>
</dbReference>
<proteinExistence type="inferred from homology"/>
<gene>
    <name evidence="1" type="ORF">METZ01_LOCUS321330</name>
</gene>
<dbReference type="HAMAP" id="MF_00336">
    <property type="entry name" value="BioD"/>
    <property type="match status" value="1"/>
</dbReference>
<dbReference type="InterPro" id="IPR004472">
    <property type="entry name" value="DTB_synth_BioD"/>
</dbReference>
<evidence type="ECO:0008006" key="2">
    <source>
        <dbReference type="Google" id="ProtNLM"/>
    </source>
</evidence>
<dbReference type="NCBIfam" id="TIGR00347">
    <property type="entry name" value="bioD"/>
    <property type="match status" value="1"/>
</dbReference>
<protein>
    <recommendedName>
        <fullName evidence="2">Dethiobiotin synthase</fullName>
    </recommendedName>
</protein>
<dbReference type="PANTHER" id="PTHR43210">
    <property type="entry name" value="DETHIOBIOTIN SYNTHETASE"/>
    <property type="match status" value="1"/>
</dbReference>
<dbReference type="InterPro" id="IPR027417">
    <property type="entry name" value="P-loop_NTPase"/>
</dbReference>
<dbReference type="Gene3D" id="3.40.50.300">
    <property type="entry name" value="P-loop containing nucleotide triphosphate hydrolases"/>
    <property type="match status" value="1"/>
</dbReference>
<accession>A0A382P5B4</accession>
<dbReference type="PANTHER" id="PTHR43210:SF5">
    <property type="entry name" value="DETHIOBIOTIN SYNTHETASE"/>
    <property type="match status" value="1"/>
</dbReference>
<name>A0A382P5B4_9ZZZZ</name>
<dbReference type="GO" id="GO:0005524">
    <property type="term" value="F:ATP binding"/>
    <property type="evidence" value="ECO:0007669"/>
    <property type="project" value="InterPro"/>
</dbReference>
<dbReference type="GO" id="GO:0009102">
    <property type="term" value="P:biotin biosynthetic process"/>
    <property type="evidence" value="ECO:0007669"/>
    <property type="project" value="UniProtKB-UniPathway"/>
</dbReference>
<feature type="non-terminal residue" evidence="1">
    <location>
        <position position="147"/>
    </location>
</feature>
<dbReference type="AlphaFoldDB" id="A0A382P5B4"/>
<organism evidence="1">
    <name type="scientific">marine metagenome</name>
    <dbReference type="NCBI Taxonomy" id="408172"/>
    <lineage>
        <taxon>unclassified sequences</taxon>
        <taxon>metagenomes</taxon>
        <taxon>ecological metagenomes</taxon>
    </lineage>
</organism>
<reference evidence="1" key="1">
    <citation type="submission" date="2018-05" db="EMBL/GenBank/DDBJ databases">
        <authorList>
            <person name="Lanie J.A."/>
            <person name="Ng W.-L."/>
            <person name="Kazmierczak K.M."/>
            <person name="Andrzejewski T.M."/>
            <person name="Davidsen T.M."/>
            <person name="Wayne K.J."/>
            <person name="Tettelin H."/>
            <person name="Glass J.I."/>
            <person name="Rusch D."/>
            <person name="Podicherti R."/>
            <person name="Tsui H.-C.T."/>
            <person name="Winkler M.E."/>
        </authorList>
    </citation>
    <scope>NUCLEOTIDE SEQUENCE</scope>
</reference>
<dbReference type="UniPathway" id="UPA00078"/>